<dbReference type="InParanoid" id="A0A7C8IT05"/>
<accession>A0A7C8IT05</accession>
<dbReference type="InterPro" id="IPR002893">
    <property type="entry name" value="Znf_MYND"/>
</dbReference>
<keyword evidence="3" id="KW-0862">Zinc</keyword>
<keyword evidence="7" id="KW-1185">Reference proteome</keyword>
<evidence type="ECO:0000256" key="1">
    <source>
        <dbReference type="ARBA" id="ARBA00022723"/>
    </source>
</evidence>
<evidence type="ECO:0000259" key="5">
    <source>
        <dbReference type="PROSITE" id="PS50865"/>
    </source>
</evidence>
<keyword evidence="2 4" id="KW-0863">Zinc-finger</keyword>
<dbReference type="PROSITE" id="PS50865">
    <property type="entry name" value="ZF_MYND_2"/>
    <property type="match status" value="1"/>
</dbReference>
<proteinExistence type="predicted"/>
<dbReference type="Proteomes" id="UP000481858">
    <property type="component" value="Unassembled WGS sequence"/>
</dbReference>
<dbReference type="SUPFAM" id="SSF144232">
    <property type="entry name" value="HIT/MYND zinc finger-like"/>
    <property type="match status" value="1"/>
</dbReference>
<reference evidence="6 7" key="1">
    <citation type="submission" date="2019-12" db="EMBL/GenBank/DDBJ databases">
        <title>Draft genome sequence of the ascomycete Xylaria multiplex DSM 110363.</title>
        <authorList>
            <person name="Buettner E."/>
            <person name="Kellner H."/>
        </authorList>
    </citation>
    <scope>NUCLEOTIDE SEQUENCE [LARGE SCALE GENOMIC DNA]</scope>
    <source>
        <strain evidence="6 7">DSM 110363</strain>
    </source>
</reference>
<evidence type="ECO:0000256" key="2">
    <source>
        <dbReference type="ARBA" id="ARBA00022771"/>
    </source>
</evidence>
<name>A0A7C8IT05_9PEZI</name>
<dbReference type="PROSITE" id="PS01360">
    <property type="entry name" value="ZF_MYND_1"/>
    <property type="match status" value="1"/>
</dbReference>
<evidence type="ECO:0000256" key="4">
    <source>
        <dbReference type="PROSITE-ProRule" id="PRU00134"/>
    </source>
</evidence>
<dbReference type="AlphaFoldDB" id="A0A7C8IT05"/>
<comment type="caution">
    <text evidence="6">The sequence shown here is derived from an EMBL/GenBank/DDBJ whole genome shotgun (WGS) entry which is preliminary data.</text>
</comment>
<evidence type="ECO:0000313" key="7">
    <source>
        <dbReference type="Proteomes" id="UP000481858"/>
    </source>
</evidence>
<keyword evidence="1" id="KW-0479">Metal-binding</keyword>
<dbReference type="Gene3D" id="6.10.140.2220">
    <property type="match status" value="1"/>
</dbReference>
<organism evidence="6 7">
    <name type="scientific">Xylaria multiplex</name>
    <dbReference type="NCBI Taxonomy" id="323545"/>
    <lineage>
        <taxon>Eukaryota</taxon>
        <taxon>Fungi</taxon>
        <taxon>Dikarya</taxon>
        <taxon>Ascomycota</taxon>
        <taxon>Pezizomycotina</taxon>
        <taxon>Sordariomycetes</taxon>
        <taxon>Xylariomycetidae</taxon>
        <taxon>Xylariales</taxon>
        <taxon>Xylariaceae</taxon>
        <taxon>Xylaria</taxon>
    </lineage>
</organism>
<evidence type="ECO:0000313" key="6">
    <source>
        <dbReference type="EMBL" id="KAF2969518.1"/>
    </source>
</evidence>
<dbReference type="GO" id="GO:0008270">
    <property type="term" value="F:zinc ion binding"/>
    <property type="evidence" value="ECO:0007669"/>
    <property type="project" value="UniProtKB-KW"/>
</dbReference>
<dbReference type="OrthoDB" id="437457at2759"/>
<sequence>MESPETSDVCIICNKSNALRCKRCKSASYCSKSCQRGDFPIHKLLCAKFSAFDILERPTEEHVRAILFPVDQRQPNLIWLHCRWKEPEDEYDRRHQSPNSEPYLNDYGREVPIQYNNVLARRLSNTVCVSYRDTFLIDGSAPNRSIEAITDTIPGYHHDWRGPIIAYGKVGPDLDPEQCRDIDMNDFRHIADYLNSYGSDLTSIPAVPPANCRKVKGVKINCLGDQKVLSKPHFEEIELSANDIIFRHHETSDIAKRIGLPILTKRCFPHPTWANIQDWGMFENHSPYNNQDATFLHLSLDQKTGSNISEGILGFGWAPTQWQNNVGTTVVVRQDKKPLLPMQMEVLCSYCRYHARDCLAHTMGEYAPDDPMSKGLALSMICRPTFSIWWYRMCNEKHKKGESCDAPFPYSV</sequence>
<evidence type="ECO:0000256" key="3">
    <source>
        <dbReference type="ARBA" id="ARBA00022833"/>
    </source>
</evidence>
<gene>
    <name evidence="6" type="ORF">GQX73_g4089</name>
</gene>
<protein>
    <recommendedName>
        <fullName evidence="5">MYND-type domain-containing protein</fullName>
    </recommendedName>
</protein>
<dbReference type="Pfam" id="PF01753">
    <property type="entry name" value="zf-MYND"/>
    <property type="match status" value="1"/>
</dbReference>
<feature type="domain" description="MYND-type" evidence="5">
    <location>
        <begin position="10"/>
        <end position="46"/>
    </location>
</feature>
<dbReference type="EMBL" id="WUBL01000035">
    <property type="protein sequence ID" value="KAF2969518.1"/>
    <property type="molecule type" value="Genomic_DNA"/>
</dbReference>